<dbReference type="InterPro" id="IPR016181">
    <property type="entry name" value="Acyl_CoA_acyltransferase"/>
</dbReference>
<dbReference type="InterPro" id="IPR000182">
    <property type="entry name" value="GNAT_dom"/>
</dbReference>
<evidence type="ECO:0000313" key="4">
    <source>
        <dbReference type="EMBL" id="MXP29214.1"/>
    </source>
</evidence>
<name>A0A845AHW3_9SPHN</name>
<evidence type="ECO:0000256" key="2">
    <source>
        <dbReference type="ARBA" id="ARBA00023315"/>
    </source>
</evidence>
<dbReference type="CDD" id="cd04301">
    <property type="entry name" value="NAT_SF"/>
    <property type="match status" value="1"/>
</dbReference>
<dbReference type="GO" id="GO:0016747">
    <property type="term" value="F:acyltransferase activity, transferring groups other than amino-acyl groups"/>
    <property type="evidence" value="ECO:0007669"/>
    <property type="project" value="InterPro"/>
</dbReference>
<dbReference type="PANTHER" id="PTHR43877:SF5">
    <property type="entry name" value="BLL8307 PROTEIN"/>
    <property type="match status" value="1"/>
</dbReference>
<reference evidence="4 5" key="1">
    <citation type="submission" date="2019-12" db="EMBL/GenBank/DDBJ databases">
        <title>Genomic-based taxomic classification of the family Erythrobacteraceae.</title>
        <authorList>
            <person name="Xu L."/>
        </authorList>
    </citation>
    <scope>NUCLEOTIDE SEQUENCE [LARGE SCALE GENOMIC DNA]</scope>
    <source>
        <strain evidence="4 5">KEMB 9005-328</strain>
    </source>
</reference>
<protein>
    <submittedName>
        <fullName evidence="4">GNAT family N-acetyltransferase</fullName>
    </submittedName>
</protein>
<accession>A0A845AHW3</accession>
<dbReference type="Proteomes" id="UP000439780">
    <property type="component" value="Unassembled WGS sequence"/>
</dbReference>
<dbReference type="AlphaFoldDB" id="A0A845AHW3"/>
<keyword evidence="5" id="KW-1185">Reference proteome</keyword>
<dbReference type="PROSITE" id="PS51186">
    <property type="entry name" value="GNAT"/>
    <property type="match status" value="1"/>
</dbReference>
<dbReference type="RefSeq" id="WP_160753508.1">
    <property type="nucleotide sequence ID" value="NZ_WTYA01000007.1"/>
</dbReference>
<dbReference type="SUPFAM" id="SSF55729">
    <property type="entry name" value="Acyl-CoA N-acyltransferases (Nat)"/>
    <property type="match status" value="1"/>
</dbReference>
<evidence type="ECO:0000256" key="1">
    <source>
        <dbReference type="ARBA" id="ARBA00022679"/>
    </source>
</evidence>
<dbReference type="EMBL" id="WTYA01000007">
    <property type="protein sequence ID" value="MXP29214.1"/>
    <property type="molecule type" value="Genomic_DNA"/>
</dbReference>
<keyword evidence="1 4" id="KW-0808">Transferase</keyword>
<proteinExistence type="predicted"/>
<dbReference type="OrthoDB" id="9803233at2"/>
<organism evidence="4 5">
    <name type="scientific">Qipengyuania algicida</name>
    <dbReference type="NCBI Taxonomy" id="1836209"/>
    <lineage>
        <taxon>Bacteria</taxon>
        <taxon>Pseudomonadati</taxon>
        <taxon>Pseudomonadota</taxon>
        <taxon>Alphaproteobacteria</taxon>
        <taxon>Sphingomonadales</taxon>
        <taxon>Erythrobacteraceae</taxon>
        <taxon>Qipengyuania</taxon>
    </lineage>
</organism>
<dbReference type="Gene3D" id="3.40.630.30">
    <property type="match status" value="1"/>
</dbReference>
<comment type="caution">
    <text evidence="4">The sequence shown here is derived from an EMBL/GenBank/DDBJ whole genome shotgun (WGS) entry which is preliminary data.</text>
</comment>
<dbReference type="Pfam" id="PF00583">
    <property type="entry name" value="Acetyltransf_1"/>
    <property type="match status" value="1"/>
</dbReference>
<evidence type="ECO:0000259" key="3">
    <source>
        <dbReference type="PROSITE" id="PS51186"/>
    </source>
</evidence>
<keyword evidence="2" id="KW-0012">Acyltransferase</keyword>
<dbReference type="InterPro" id="IPR050832">
    <property type="entry name" value="Bact_Acetyltransf"/>
</dbReference>
<feature type="domain" description="N-acetyltransferase" evidence="3">
    <location>
        <begin position="3"/>
        <end position="153"/>
    </location>
</feature>
<evidence type="ECO:0000313" key="5">
    <source>
        <dbReference type="Proteomes" id="UP000439780"/>
    </source>
</evidence>
<dbReference type="PANTHER" id="PTHR43877">
    <property type="entry name" value="AMINOALKYLPHOSPHONATE N-ACETYLTRANSFERASE-RELATED-RELATED"/>
    <property type="match status" value="1"/>
</dbReference>
<sequence length="153" mass="16386">MTIAIRAADLGDAQVIALIASHQRDMLEASPPGTSFALDLSGLQDPAVSVLAAWDGKALAAIGALKRLAPAHGELKSMRTDAAFLRRGIARLMLDALIDLARDQGITRLSLETGSGEKFEPALALYRQRGFAIGPAFADYRVTEFNQCLHLDL</sequence>
<gene>
    <name evidence="4" type="ORF">GRI58_10315</name>
</gene>